<name>A0A3B0C6L0_9FLAO</name>
<sequence length="64" mass="7553">MEKQYCRVGTVTPLTPGRKAIALLEYQYQNFMNKASMEYADSRLREFFEQKALKVKKTLESLMQ</sequence>
<dbReference type="RefSeq" id="WP_120712744.1">
    <property type="nucleotide sequence ID" value="NZ_RBCJ01000003.1"/>
</dbReference>
<dbReference type="AlphaFoldDB" id="A0A3B0C6L0"/>
<dbReference type="OrthoDB" id="1453538at2"/>
<dbReference type="EMBL" id="RBCJ01000003">
    <property type="protein sequence ID" value="RKN79934.1"/>
    <property type="molecule type" value="Genomic_DNA"/>
</dbReference>
<accession>A0A3B0C6L0</accession>
<proteinExistence type="predicted"/>
<comment type="caution">
    <text evidence="1">The sequence shown here is derived from an EMBL/GenBank/DDBJ whole genome shotgun (WGS) entry which is preliminary data.</text>
</comment>
<evidence type="ECO:0000313" key="2">
    <source>
        <dbReference type="Proteomes" id="UP000276603"/>
    </source>
</evidence>
<organism evidence="1 2">
    <name type="scientific">Ulvibacterium marinum</name>
    <dbReference type="NCBI Taxonomy" id="2419782"/>
    <lineage>
        <taxon>Bacteria</taxon>
        <taxon>Pseudomonadati</taxon>
        <taxon>Bacteroidota</taxon>
        <taxon>Flavobacteriia</taxon>
        <taxon>Flavobacteriales</taxon>
        <taxon>Flavobacteriaceae</taxon>
        <taxon>Ulvibacterium</taxon>
    </lineage>
</organism>
<reference evidence="1 2" key="1">
    <citation type="submission" date="2018-10" db="EMBL/GenBank/DDBJ databases">
        <title>Ulvibacterium marinum gen. nov., sp. nov., a novel marine bacterium of the family Flavobacteriaceae, isolated from a culture of the green alga Ulva prolifera.</title>
        <authorList>
            <person name="Zhang Z."/>
        </authorList>
    </citation>
    <scope>NUCLEOTIDE SEQUENCE [LARGE SCALE GENOMIC DNA]</scope>
    <source>
        <strain evidence="1 2">CCMM003</strain>
    </source>
</reference>
<keyword evidence="2" id="KW-1185">Reference proteome</keyword>
<protein>
    <submittedName>
        <fullName evidence="1">Uncharacterized protein</fullName>
    </submittedName>
</protein>
<evidence type="ECO:0000313" key="1">
    <source>
        <dbReference type="EMBL" id="RKN79934.1"/>
    </source>
</evidence>
<gene>
    <name evidence="1" type="ORF">D7Z94_16905</name>
</gene>
<dbReference type="Proteomes" id="UP000276603">
    <property type="component" value="Unassembled WGS sequence"/>
</dbReference>